<keyword evidence="6" id="KW-0548">Nucleotidyltransferase</keyword>
<dbReference type="Proteomes" id="UP000696294">
    <property type="component" value="Unassembled WGS sequence"/>
</dbReference>
<comment type="pathway">
    <text evidence="12">Sulfur metabolism; hydrogen sulfide biosynthesis; sulfite from sulfate: step 2/3.</text>
</comment>
<keyword evidence="12 14" id="KW-0418">Kinase</keyword>
<dbReference type="PROSITE" id="PS51722">
    <property type="entry name" value="G_TR_2"/>
    <property type="match status" value="1"/>
</dbReference>
<feature type="binding site" evidence="12">
    <location>
        <begin position="450"/>
        <end position="457"/>
    </location>
    <ligand>
        <name>ATP</name>
        <dbReference type="ChEBI" id="CHEBI:30616"/>
    </ligand>
</feature>
<dbReference type="SUPFAM" id="SSF52540">
    <property type="entry name" value="P-loop containing nucleoside triphosphate hydrolases"/>
    <property type="match status" value="2"/>
</dbReference>
<accession>A0ABX1BDI6</accession>
<dbReference type="Gene3D" id="2.40.30.10">
    <property type="entry name" value="Translation factors"/>
    <property type="match status" value="2"/>
</dbReference>
<dbReference type="InterPro" id="IPR054696">
    <property type="entry name" value="GTP-eEF1A_C"/>
</dbReference>
<dbReference type="SUPFAM" id="SSF50447">
    <property type="entry name" value="Translation proteins"/>
    <property type="match status" value="1"/>
</dbReference>
<evidence type="ECO:0000256" key="6">
    <source>
        <dbReference type="ARBA" id="ARBA00022695"/>
    </source>
</evidence>
<dbReference type="NCBIfam" id="TIGR00455">
    <property type="entry name" value="apsK"/>
    <property type="match status" value="1"/>
</dbReference>
<name>A0ABX1BDI6_9ACTN</name>
<organism evidence="14 15">
    <name type="scientific">Nonomuraea composti</name>
    <dbReference type="NCBI Taxonomy" id="2720023"/>
    <lineage>
        <taxon>Bacteria</taxon>
        <taxon>Bacillati</taxon>
        <taxon>Actinomycetota</taxon>
        <taxon>Actinomycetes</taxon>
        <taxon>Streptosporangiales</taxon>
        <taxon>Streptosporangiaceae</taxon>
        <taxon>Nonomuraea</taxon>
    </lineage>
</organism>
<keyword evidence="5 12" id="KW-0808">Transferase</keyword>
<sequence length="621" mass="65750">MKPMLRVIACGSVDDGKSTLIGRLLAGTGSATEDQLDYARRTRRGGSTIPAGAVDYSLLTDGLEAEHEQGITIDVAYLFLDLPSGRRVIIADAPGHEQYTRNMAVAASTADVAVLLVDATKGVREQTHRHLAICALMGVRAVIAVVNKLDALDYDQAVFDRLASEVRAAADGYGVTASVLPASALSGDNVVERSPSLPWYDGPTLLDALATWQPPPAETAGDYRLPVQYVIRADGFRGFAGTVTGGPVRQGDPVAVAGGGASRIDRLLGPGGHDLREAGPGTPVTVTLADDVDVRRGDLLTTPDALRDGLAPATAYSATLVWTAAEPLRHSRSYLLLAGSRGVPAMVTSVRGRMEVVSGKQLAARTLGLNDIGTVELTTDTPVSLDAYQECRDTGSFLLVDRVTKETVAAGMVRHALRRGRNVVPHAYTVDREARQRLKGQRARVLWLTGLPGAGKSTIANALERRLHGMGLHTYVLDGDNVRSGLNKDLGFTPEGRAENVRRVAELARILLDAGLIVIVALVSPYRADRAAARSLFAPGDFAEVWVDTPAEVCVRRDPKGLYAQAKAGRLPNMTGLGQVYEPPEHPDLVVDGSGSLDDVTGELCALLDGLSPAEVGPLGQ</sequence>
<dbReference type="PRINTS" id="PR00315">
    <property type="entry name" value="ELONGATNFCT"/>
</dbReference>
<evidence type="ECO:0000256" key="1">
    <source>
        <dbReference type="ARBA" id="ARBA00001823"/>
    </source>
</evidence>
<evidence type="ECO:0000256" key="2">
    <source>
        <dbReference type="ARBA" id="ARBA00002357"/>
    </source>
</evidence>
<evidence type="ECO:0000256" key="10">
    <source>
        <dbReference type="ARBA" id="ARBA00023268"/>
    </source>
</evidence>
<comment type="catalytic activity">
    <reaction evidence="1 12">
        <text>adenosine 5'-phosphosulfate + ATP = 3'-phosphoadenylyl sulfate + ADP + H(+)</text>
        <dbReference type="Rhea" id="RHEA:24152"/>
        <dbReference type="ChEBI" id="CHEBI:15378"/>
        <dbReference type="ChEBI" id="CHEBI:30616"/>
        <dbReference type="ChEBI" id="CHEBI:58243"/>
        <dbReference type="ChEBI" id="CHEBI:58339"/>
        <dbReference type="ChEBI" id="CHEBI:456216"/>
        <dbReference type="EC" id="2.7.1.25"/>
    </reaction>
</comment>
<dbReference type="InterPro" id="IPR059117">
    <property type="entry name" value="APS_kinase_dom"/>
</dbReference>
<keyword evidence="15" id="KW-1185">Reference proteome</keyword>
<reference evidence="14 15" key="1">
    <citation type="submission" date="2020-03" db="EMBL/GenBank/DDBJ databases">
        <title>WGS of actinomycetes isolated from Thailand.</title>
        <authorList>
            <person name="Thawai C."/>
        </authorList>
    </citation>
    <scope>NUCLEOTIDE SEQUENCE [LARGE SCALE GENOMIC DNA]</scope>
    <source>
        <strain evidence="14 15">FMUSA5-5</strain>
    </source>
</reference>
<dbReference type="InterPro" id="IPR000795">
    <property type="entry name" value="T_Tr_GTP-bd_dom"/>
</dbReference>
<dbReference type="CDD" id="cd04095">
    <property type="entry name" value="CysN_NoDQ_III"/>
    <property type="match status" value="1"/>
</dbReference>
<dbReference type="HAMAP" id="MF_00065">
    <property type="entry name" value="Adenylyl_sulf_kinase"/>
    <property type="match status" value="1"/>
</dbReference>
<evidence type="ECO:0000256" key="4">
    <source>
        <dbReference type="ARBA" id="ARBA00007237"/>
    </source>
</evidence>
<dbReference type="NCBIfam" id="TIGR02034">
    <property type="entry name" value="CysN"/>
    <property type="match status" value="1"/>
</dbReference>
<comment type="similarity">
    <text evidence="12">Belongs to the APS kinase family.</text>
</comment>
<dbReference type="InterPro" id="IPR027417">
    <property type="entry name" value="P-loop_NTPase"/>
</dbReference>
<feature type="domain" description="Tr-type G" evidence="13">
    <location>
        <begin position="2"/>
        <end position="217"/>
    </location>
</feature>
<evidence type="ECO:0000256" key="11">
    <source>
        <dbReference type="ARBA" id="ARBA00049370"/>
    </source>
</evidence>
<comment type="caution">
    <text evidence="14">The sequence shown here is derived from an EMBL/GenBank/DDBJ whole genome shotgun (WGS) entry which is preliminary data.</text>
</comment>
<keyword evidence="8 12" id="KW-0067">ATP-binding</keyword>
<dbReference type="GO" id="GO:0004020">
    <property type="term" value="F:adenylylsulfate kinase activity"/>
    <property type="evidence" value="ECO:0007669"/>
    <property type="project" value="UniProtKB-EC"/>
</dbReference>
<comment type="function">
    <text evidence="12">Catalyzes the synthesis of activated sulfate.</text>
</comment>
<dbReference type="InterPro" id="IPR002891">
    <property type="entry name" value="APS"/>
</dbReference>
<dbReference type="Pfam" id="PF22594">
    <property type="entry name" value="GTP-eEF1A_C"/>
    <property type="match status" value="1"/>
</dbReference>
<keyword evidence="10" id="KW-0511">Multifunctional enzyme</keyword>
<evidence type="ECO:0000256" key="3">
    <source>
        <dbReference type="ARBA" id="ARBA00005438"/>
    </source>
</evidence>
<evidence type="ECO:0000256" key="8">
    <source>
        <dbReference type="ARBA" id="ARBA00022840"/>
    </source>
</evidence>
<dbReference type="InterPro" id="IPR011779">
    <property type="entry name" value="SO4_adenylTrfase_lsu"/>
</dbReference>
<protein>
    <recommendedName>
        <fullName evidence="12">Adenylyl-sulfate kinase</fullName>
        <ecNumber evidence="12">2.7.1.25</ecNumber>
    </recommendedName>
    <alternativeName>
        <fullName evidence="12">APS kinase</fullName>
    </alternativeName>
    <alternativeName>
        <fullName evidence="12">ATP adenosine-5'-phosphosulfate 3'-phosphotransferase</fullName>
    </alternativeName>
    <alternativeName>
        <fullName evidence="12">Adenosine-5'-phosphosulfate kinase</fullName>
    </alternativeName>
</protein>
<dbReference type="InterPro" id="IPR009000">
    <property type="entry name" value="Transl_B-barrel_sf"/>
</dbReference>
<dbReference type="InterPro" id="IPR009001">
    <property type="entry name" value="Transl_elong_EF1A/Init_IF2_C"/>
</dbReference>
<dbReference type="EC" id="2.7.1.25" evidence="12"/>
<dbReference type="NCBIfam" id="NF003013">
    <property type="entry name" value="PRK03846.1"/>
    <property type="match status" value="1"/>
</dbReference>
<dbReference type="Gene3D" id="3.40.50.300">
    <property type="entry name" value="P-loop containing nucleotide triphosphate hydrolases"/>
    <property type="match status" value="2"/>
</dbReference>
<dbReference type="SUPFAM" id="SSF50465">
    <property type="entry name" value="EF-Tu/eEF-1alpha/eIF2-gamma C-terminal domain"/>
    <property type="match status" value="1"/>
</dbReference>
<evidence type="ECO:0000256" key="9">
    <source>
        <dbReference type="ARBA" id="ARBA00023134"/>
    </source>
</evidence>
<gene>
    <name evidence="12 14" type="primary">cysC</name>
    <name evidence="14" type="ORF">HCN51_26310</name>
</gene>
<feature type="active site" description="Phosphoserine intermediate" evidence="12">
    <location>
        <position position="524"/>
    </location>
</feature>
<dbReference type="InterPro" id="IPR044139">
    <property type="entry name" value="CysN_NoDQ_III"/>
</dbReference>
<comment type="catalytic activity">
    <reaction evidence="11">
        <text>sulfate + ATP + H(+) = adenosine 5'-phosphosulfate + diphosphate</text>
        <dbReference type="Rhea" id="RHEA:18133"/>
        <dbReference type="ChEBI" id="CHEBI:15378"/>
        <dbReference type="ChEBI" id="CHEBI:16189"/>
        <dbReference type="ChEBI" id="CHEBI:30616"/>
        <dbReference type="ChEBI" id="CHEBI:33019"/>
        <dbReference type="ChEBI" id="CHEBI:58243"/>
        <dbReference type="EC" id="2.7.7.4"/>
    </reaction>
</comment>
<keyword evidence="12" id="KW-0597">Phosphoprotein</keyword>
<evidence type="ECO:0000256" key="5">
    <source>
        <dbReference type="ARBA" id="ARBA00022679"/>
    </source>
</evidence>
<dbReference type="Pfam" id="PF01583">
    <property type="entry name" value="APS_kinase"/>
    <property type="match status" value="1"/>
</dbReference>
<evidence type="ECO:0000256" key="12">
    <source>
        <dbReference type="HAMAP-Rule" id="MF_00065"/>
    </source>
</evidence>
<evidence type="ECO:0000259" key="13">
    <source>
        <dbReference type="PROSITE" id="PS51722"/>
    </source>
</evidence>
<comment type="similarity">
    <text evidence="4">In the N-terminal section; belongs to the TRAFAC class translation factor GTPase superfamily. Classic translation factor GTPase family. CysN/NodQ subfamily.</text>
</comment>
<dbReference type="Pfam" id="PF00009">
    <property type="entry name" value="GTP_EFTU"/>
    <property type="match status" value="1"/>
</dbReference>
<dbReference type="NCBIfam" id="NF004035">
    <property type="entry name" value="PRK05506.1"/>
    <property type="match status" value="1"/>
</dbReference>
<dbReference type="InterPro" id="IPR050100">
    <property type="entry name" value="TRAFAC_GTPase_members"/>
</dbReference>
<evidence type="ECO:0000313" key="15">
    <source>
        <dbReference type="Proteomes" id="UP000696294"/>
    </source>
</evidence>
<dbReference type="EMBL" id="JAATEP010000019">
    <property type="protein sequence ID" value="NJP92923.1"/>
    <property type="molecule type" value="Genomic_DNA"/>
</dbReference>
<evidence type="ECO:0000256" key="7">
    <source>
        <dbReference type="ARBA" id="ARBA00022741"/>
    </source>
</evidence>
<proteinExistence type="inferred from homology"/>
<comment type="function">
    <text evidence="2">APS kinase catalyzes the synthesis of activated sulfate.</text>
</comment>
<keyword evidence="9" id="KW-0342">GTP-binding</keyword>
<keyword evidence="7 12" id="KW-0547">Nucleotide-binding</keyword>
<dbReference type="PANTHER" id="PTHR23115">
    <property type="entry name" value="TRANSLATION FACTOR"/>
    <property type="match status" value="1"/>
</dbReference>
<dbReference type="CDD" id="cd02027">
    <property type="entry name" value="APSK"/>
    <property type="match status" value="1"/>
</dbReference>
<comment type="similarity">
    <text evidence="3">In the C-terminal section; belongs to the APS kinase family.</text>
</comment>
<evidence type="ECO:0000313" key="14">
    <source>
        <dbReference type="EMBL" id="NJP92923.1"/>
    </source>
</evidence>